<gene>
    <name evidence="10" type="ORF">S06H3_32380</name>
</gene>
<comment type="subcellular location">
    <subcellularLocation>
        <location evidence="1">Cell membrane</location>
        <topology evidence="1">Multi-pass membrane protein</topology>
    </subcellularLocation>
</comment>
<evidence type="ECO:0000256" key="4">
    <source>
        <dbReference type="ARBA" id="ARBA00022692"/>
    </source>
</evidence>
<reference evidence="10" key="1">
    <citation type="journal article" date="2014" name="Front. Microbiol.">
        <title>High frequency of phylogenetically diverse reductive dehalogenase-homologous genes in deep subseafloor sedimentary metagenomes.</title>
        <authorList>
            <person name="Kawai M."/>
            <person name="Futagami T."/>
            <person name="Toyoda A."/>
            <person name="Takaki Y."/>
            <person name="Nishi S."/>
            <person name="Hori S."/>
            <person name="Arai W."/>
            <person name="Tsubouchi T."/>
            <person name="Morono Y."/>
            <person name="Uchiyama I."/>
            <person name="Ito T."/>
            <person name="Fujiyama A."/>
            <person name="Inagaki F."/>
            <person name="Takami H."/>
        </authorList>
    </citation>
    <scope>NUCLEOTIDE SEQUENCE</scope>
    <source>
        <strain evidence="10">Expedition CK06-06</strain>
    </source>
</reference>
<feature type="transmembrane region" description="Helical" evidence="9">
    <location>
        <begin position="21"/>
        <end position="44"/>
    </location>
</feature>
<evidence type="ECO:0000256" key="7">
    <source>
        <dbReference type="ARBA" id="ARBA00023136"/>
    </source>
</evidence>
<name>X1MC61_9ZZZZ</name>
<comment type="similarity">
    <text evidence="8">Belongs to the binding-protein-dependent transport system permease family. LivHM subfamily.</text>
</comment>
<comment type="caution">
    <text evidence="10">The sequence shown here is derived from an EMBL/GenBank/DDBJ whole genome shotgun (WGS) entry which is preliminary data.</text>
</comment>
<dbReference type="GO" id="GO:0006865">
    <property type="term" value="P:amino acid transport"/>
    <property type="evidence" value="ECO:0007669"/>
    <property type="project" value="UniProtKB-KW"/>
</dbReference>
<dbReference type="PANTHER" id="PTHR11795:SF445">
    <property type="entry name" value="AMINO ACID ABC TRANSPORTER PERMEASE PROTEIN"/>
    <property type="match status" value="1"/>
</dbReference>
<dbReference type="PANTHER" id="PTHR11795">
    <property type="entry name" value="BRANCHED-CHAIN AMINO ACID TRANSPORT SYSTEM PERMEASE PROTEIN LIVH"/>
    <property type="match status" value="1"/>
</dbReference>
<keyword evidence="3" id="KW-1003">Cell membrane</keyword>
<proteinExistence type="inferred from homology"/>
<evidence type="ECO:0000256" key="8">
    <source>
        <dbReference type="ARBA" id="ARBA00037998"/>
    </source>
</evidence>
<evidence type="ECO:0000313" key="10">
    <source>
        <dbReference type="EMBL" id="GAI28868.1"/>
    </source>
</evidence>
<evidence type="ECO:0000256" key="9">
    <source>
        <dbReference type="SAM" id="Phobius"/>
    </source>
</evidence>
<organism evidence="10">
    <name type="scientific">marine sediment metagenome</name>
    <dbReference type="NCBI Taxonomy" id="412755"/>
    <lineage>
        <taxon>unclassified sequences</taxon>
        <taxon>metagenomes</taxon>
        <taxon>ecological metagenomes</taxon>
    </lineage>
</organism>
<feature type="transmembrane region" description="Helical" evidence="9">
    <location>
        <begin position="79"/>
        <end position="109"/>
    </location>
</feature>
<keyword evidence="7 9" id="KW-0472">Membrane</keyword>
<evidence type="ECO:0008006" key="11">
    <source>
        <dbReference type="Google" id="ProtNLM"/>
    </source>
</evidence>
<evidence type="ECO:0000256" key="3">
    <source>
        <dbReference type="ARBA" id="ARBA00022475"/>
    </source>
</evidence>
<evidence type="ECO:0000256" key="5">
    <source>
        <dbReference type="ARBA" id="ARBA00022970"/>
    </source>
</evidence>
<evidence type="ECO:0000256" key="6">
    <source>
        <dbReference type="ARBA" id="ARBA00022989"/>
    </source>
</evidence>
<keyword evidence="4 9" id="KW-0812">Transmembrane</keyword>
<dbReference type="GO" id="GO:0005886">
    <property type="term" value="C:plasma membrane"/>
    <property type="evidence" value="ECO:0007669"/>
    <property type="project" value="UniProtKB-SubCell"/>
</dbReference>
<dbReference type="GO" id="GO:0022857">
    <property type="term" value="F:transmembrane transporter activity"/>
    <property type="evidence" value="ECO:0007669"/>
    <property type="project" value="InterPro"/>
</dbReference>
<keyword evidence="2" id="KW-0813">Transport</keyword>
<keyword evidence="5" id="KW-0029">Amino-acid transport</keyword>
<keyword evidence="6 9" id="KW-1133">Transmembrane helix</keyword>
<accession>X1MC61</accession>
<dbReference type="Pfam" id="PF02653">
    <property type="entry name" value="BPD_transp_2"/>
    <property type="match status" value="1"/>
</dbReference>
<dbReference type="AlphaFoldDB" id="X1MC61"/>
<protein>
    <recommendedName>
        <fullName evidence="11">Branched-chain amino acid ABC transporter permease</fullName>
    </recommendedName>
</protein>
<dbReference type="InterPro" id="IPR001851">
    <property type="entry name" value="ABC_transp_permease"/>
</dbReference>
<dbReference type="InterPro" id="IPR052157">
    <property type="entry name" value="BCAA_transport_permease"/>
</dbReference>
<evidence type="ECO:0000256" key="1">
    <source>
        <dbReference type="ARBA" id="ARBA00004651"/>
    </source>
</evidence>
<dbReference type="EMBL" id="BARV01019251">
    <property type="protein sequence ID" value="GAI28868.1"/>
    <property type="molecule type" value="Genomic_DNA"/>
</dbReference>
<evidence type="ECO:0000256" key="2">
    <source>
        <dbReference type="ARBA" id="ARBA00022448"/>
    </source>
</evidence>
<sequence length="120" mass="12211">MRAVSSDALASSLVGINSARIYLVSFGLGCALAGIAGALLAPIFSVSPTMGGEIIFMAMLVMVLGGIKSYKGGIVGGIVVGLALSFGYQFLGVISQTLVFVAVMVFLIFRPGGFSGEVLD</sequence>